<dbReference type="AlphaFoldDB" id="A0A2M8WPQ7"/>
<keyword evidence="2" id="KW-1185">Reference proteome</keyword>
<accession>A0A2M8WPQ7</accession>
<dbReference type="RefSeq" id="WP_100367683.1">
    <property type="nucleotide sequence ID" value="NZ_PGTY01000001.1"/>
</dbReference>
<gene>
    <name evidence="1" type="ORF">BC777_1782</name>
</gene>
<sequence>MTYHTHLDVRARRHKGGLLLLRGPVAMQLSASFMQLWHLLARRTQFDNAVVHDLCDALKLDRAAGDKLVQTLLEKGFVATALADDRVDI</sequence>
<organism evidence="1 2">
    <name type="scientific">Yoonia maricola</name>
    <dbReference type="NCBI Taxonomy" id="420999"/>
    <lineage>
        <taxon>Bacteria</taxon>
        <taxon>Pseudomonadati</taxon>
        <taxon>Pseudomonadota</taxon>
        <taxon>Alphaproteobacteria</taxon>
        <taxon>Rhodobacterales</taxon>
        <taxon>Paracoccaceae</taxon>
        <taxon>Yoonia</taxon>
    </lineage>
</organism>
<evidence type="ECO:0000313" key="2">
    <source>
        <dbReference type="Proteomes" id="UP000228531"/>
    </source>
</evidence>
<dbReference type="EMBL" id="PGTY01000001">
    <property type="protein sequence ID" value="PJI92917.1"/>
    <property type="molecule type" value="Genomic_DNA"/>
</dbReference>
<evidence type="ECO:0000313" key="1">
    <source>
        <dbReference type="EMBL" id="PJI92917.1"/>
    </source>
</evidence>
<comment type="caution">
    <text evidence="1">The sequence shown here is derived from an EMBL/GenBank/DDBJ whole genome shotgun (WGS) entry which is preliminary data.</text>
</comment>
<dbReference type="Proteomes" id="UP000228531">
    <property type="component" value="Unassembled WGS sequence"/>
</dbReference>
<protein>
    <submittedName>
        <fullName evidence="1">Uncharacterized protein</fullName>
    </submittedName>
</protein>
<reference evidence="1 2" key="1">
    <citation type="submission" date="2017-11" db="EMBL/GenBank/DDBJ databases">
        <title>Genomic Encyclopedia of Archaeal and Bacterial Type Strains, Phase II (KMG-II): From Individual Species to Whole Genera.</title>
        <authorList>
            <person name="Goeker M."/>
        </authorList>
    </citation>
    <scope>NUCLEOTIDE SEQUENCE [LARGE SCALE GENOMIC DNA]</scope>
    <source>
        <strain evidence="1 2">DSM 29128</strain>
    </source>
</reference>
<name>A0A2M8WPQ7_9RHOB</name>
<proteinExistence type="predicted"/>